<comment type="caution">
    <text evidence="1">The sequence shown here is derived from an EMBL/GenBank/DDBJ whole genome shotgun (WGS) entry which is preliminary data.</text>
</comment>
<keyword evidence="2" id="KW-1185">Reference proteome</keyword>
<organism evidence="1 2">
    <name type="scientific">Colletotrichum truncatum</name>
    <name type="common">Anthracnose fungus</name>
    <name type="synonym">Colletotrichum capsici</name>
    <dbReference type="NCBI Taxonomy" id="5467"/>
    <lineage>
        <taxon>Eukaryota</taxon>
        <taxon>Fungi</taxon>
        <taxon>Dikarya</taxon>
        <taxon>Ascomycota</taxon>
        <taxon>Pezizomycotina</taxon>
        <taxon>Sordariomycetes</taxon>
        <taxon>Hypocreomycetidae</taxon>
        <taxon>Glomerellales</taxon>
        <taxon>Glomerellaceae</taxon>
        <taxon>Colletotrichum</taxon>
        <taxon>Colletotrichum truncatum species complex</taxon>
    </lineage>
</organism>
<evidence type="ECO:0000313" key="1">
    <source>
        <dbReference type="EMBL" id="KAL0940493.1"/>
    </source>
</evidence>
<dbReference type="Proteomes" id="UP000805649">
    <property type="component" value="Unassembled WGS sequence"/>
</dbReference>
<protein>
    <submittedName>
        <fullName evidence="1">Uncharacterized protein</fullName>
    </submittedName>
</protein>
<evidence type="ECO:0000313" key="2">
    <source>
        <dbReference type="Proteomes" id="UP000805649"/>
    </source>
</evidence>
<gene>
    <name evidence="1" type="ORF">CTRU02_203256</name>
</gene>
<accession>A0ACC3Z8S0</accession>
<name>A0ACC3Z8S0_COLTU</name>
<dbReference type="EMBL" id="VUJX02000002">
    <property type="protein sequence ID" value="KAL0940493.1"/>
    <property type="molecule type" value="Genomic_DNA"/>
</dbReference>
<reference evidence="1 2" key="1">
    <citation type="journal article" date="2020" name="Phytopathology">
        <title>Genome Sequence Resources of Colletotrichum truncatum, C. plurivorum, C. musicola, and C. sojae: Four Species Pathogenic to Soybean (Glycine max).</title>
        <authorList>
            <person name="Rogerio F."/>
            <person name="Boufleur T.R."/>
            <person name="Ciampi-Guillardi M."/>
            <person name="Sukno S.A."/>
            <person name="Thon M.R."/>
            <person name="Massola Junior N.S."/>
            <person name="Baroncelli R."/>
        </authorList>
    </citation>
    <scope>NUCLEOTIDE SEQUENCE [LARGE SCALE GENOMIC DNA]</scope>
    <source>
        <strain evidence="1 2">CMES1059</strain>
    </source>
</reference>
<proteinExistence type="predicted"/>
<sequence length="424" mass="48147">MVDVNERFATRLQRESWSLYTVGILIISLRLYGQARRLGGLRNYQADDYLQLVAVGFYTVLVATLNIITDNGGSNLFLPEDLPTFTESDVRNRIENSKYVLVSEQAMLNVIYVLKACVLILYTRLTLGLAAKRIVRFLAIYVAVGWTASQIAMFASCQPFKGYWAVPPPDPQCATYEHYAIVQACFNISSDVFMMMVPLPLIFKMSTAWRQKVVLVFIFGLGICIIIAAMLTKIYNLEDPYSPRYMLWYIREASVAVYVSNLPLIWPLLREWFPWLRGLKTAGVLPTPHPGRGKRERESNFNRSSAAGDRSQVATRNQSAVASARRDTFADFGNWLRAGDLDIPKPPRVVLASPSRECILEELEEKSASPSTVRTVDRKRRSTLSGTLVEEVHDGSSSLRRQTMDLDLERGDLVWDHQEHHRKK</sequence>